<keyword evidence="2" id="KW-0645">Protease</keyword>
<dbReference type="InParanoid" id="A0A3Q0KP53"/>
<keyword evidence="5" id="KW-0862">Zinc</keyword>
<dbReference type="AlphaFoldDB" id="A0A3Q0KP53"/>
<dbReference type="Gene3D" id="3.30.830.10">
    <property type="entry name" value="Metalloenzyme, LuxS/M16 peptidase-like"/>
    <property type="match status" value="4"/>
</dbReference>
<reference evidence="13" key="2">
    <citation type="submission" date="2018-12" db="UniProtKB">
        <authorList>
            <consortium name="WormBaseParasite"/>
        </authorList>
    </citation>
    <scope>IDENTIFICATION</scope>
    <source>
        <strain evidence="13">Puerto Rican</strain>
    </source>
</reference>
<proteinExistence type="inferred from homology"/>
<protein>
    <submittedName>
        <fullName evidence="13">Putative m16 family peptidase</fullName>
    </submittedName>
</protein>
<evidence type="ECO:0000256" key="6">
    <source>
        <dbReference type="ARBA" id="ARBA00023049"/>
    </source>
</evidence>
<keyword evidence="6" id="KW-0482">Metalloprotease</keyword>
<evidence type="ECO:0000259" key="8">
    <source>
        <dbReference type="Pfam" id="PF00675"/>
    </source>
</evidence>
<organism evidence="12 13">
    <name type="scientific">Schistosoma mansoni</name>
    <name type="common">Blood fluke</name>
    <dbReference type="NCBI Taxonomy" id="6183"/>
    <lineage>
        <taxon>Eukaryota</taxon>
        <taxon>Metazoa</taxon>
        <taxon>Spiralia</taxon>
        <taxon>Lophotrochozoa</taxon>
        <taxon>Platyhelminthes</taxon>
        <taxon>Trematoda</taxon>
        <taxon>Digenea</taxon>
        <taxon>Strigeidida</taxon>
        <taxon>Schistosomatoidea</taxon>
        <taxon>Schistosomatidae</taxon>
        <taxon>Schistosoma</taxon>
    </lineage>
</organism>
<dbReference type="PANTHER" id="PTHR43690">
    <property type="entry name" value="NARDILYSIN"/>
    <property type="match status" value="1"/>
</dbReference>
<keyword evidence="4" id="KW-0378">Hydrolase</keyword>
<evidence type="ECO:0000313" key="12">
    <source>
        <dbReference type="Proteomes" id="UP000008854"/>
    </source>
</evidence>
<dbReference type="GO" id="GO:0005829">
    <property type="term" value="C:cytosol"/>
    <property type="evidence" value="ECO:0007669"/>
    <property type="project" value="TreeGrafter"/>
</dbReference>
<keyword evidence="12" id="KW-1185">Reference proteome</keyword>
<feature type="domain" description="Peptidase M16 C-terminal" evidence="9">
    <location>
        <begin position="200"/>
        <end position="379"/>
    </location>
</feature>
<evidence type="ECO:0000259" key="9">
    <source>
        <dbReference type="Pfam" id="PF05193"/>
    </source>
</evidence>
<name>A0A3Q0KP53_SCHMA</name>
<feature type="domain" description="Coenzyme PQQ synthesis protein F-like C-terminal lobe" evidence="11">
    <location>
        <begin position="800"/>
        <end position="898"/>
    </location>
</feature>
<dbReference type="Pfam" id="PF05193">
    <property type="entry name" value="Peptidase_M16_C"/>
    <property type="match status" value="1"/>
</dbReference>
<dbReference type="GO" id="GO:0004222">
    <property type="term" value="F:metalloendopeptidase activity"/>
    <property type="evidence" value="ECO:0007669"/>
    <property type="project" value="InterPro"/>
</dbReference>
<reference evidence="12" key="1">
    <citation type="journal article" date="2012" name="PLoS Negl. Trop. Dis.">
        <title>A systematically improved high quality genome and transcriptome of the human blood fluke Schistosoma mansoni.</title>
        <authorList>
            <person name="Protasio A.V."/>
            <person name="Tsai I.J."/>
            <person name="Babbage A."/>
            <person name="Nichol S."/>
            <person name="Hunt M."/>
            <person name="Aslett M.A."/>
            <person name="De Silva N."/>
            <person name="Velarde G.S."/>
            <person name="Anderson T.J."/>
            <person name="Clark R.C."/>
            <person name="Davidson C."/>
            <person name="Dillon G.P."/>
            <person name="Holroyd N.E."/>
            <person name="LoVerde P.T."/>
            <person name="Lloyd C."/>
            <person name="McQuillan J."/>
            <person name="Oliveira G."/>
            <person name="Otto T.D."/>
            <person name="Parker-Manuel S.J."/>
            <person name="Quail M.A."/>
            <person name="Wilson R.A."/>
            <person name="Zerlotini A."/>
            <person name="Dunne D.W."/>
            <person name="Berriman M."/>
        </authorList>
    </citation>
    <scope>NUCLEOTIDE SEQUENCE [LARGE SCALE GENOMIC DNA]</scope>
    <source>
        <strain evidence="12">Puerto Rican</strain>
    </source>
</reference>
<dbReference type="InterPro" id="IPR054734">
    <property type="entry name" value="PqqF-like_C_4"/>
</dbReference>
<evidence type="ECO:0000256" key="1">
    <source>
        <dbReference type="ARBA" id="ARBA00007261"/>
    </source>
</evidence>
<dbReference type="GO" id="GO:0051603">
    <property type="term" value="P:proteolysis involved in protein catabolic process"/>
    <property type="evidence" value="ECO:0007669"/>
    <property type="project" value="TreeGrafter"/>
</dbReference>
<dbReference type="PROSITE" id="PS00143">
    <property type="entry name" value="INSULINASE"/>
    <property type="match status" value="1"/>
</dbReference>
<evidence type="ECO:0000259" key="11">
    <source>
        <dbReference type="Pfam" id="PF22456"/>
    </source>
</evidence>
<dbReference type="GO" id="GO:0005739">
    <property type="term" value="C:mitochondrion"/>
    <property type="evidence" value="ECO:0007669"/>
    <property type="project" value="TreeGrafter"/>
</dbReference>
<dbReference type="InterPro" id="IPR001431">
    <property type="entry name" value="Pept_M16_Zn_BS"/>
</dbReference>
<dbReference type="STRING" id="6183.A0A3Q0KP53"/>
<evidence type="ECO:0000256" key="2">
    <source>
        <dbReference type="ARBA" id="ARBA00022670"/>
    </source>
</evidence>
<evidence type="ECO:0000256" key="5">
    <source>
        <dbReference type="ARBA" id="ARBA00022833"/>
    </source>
</evidence>
<evidence type="ECO:0000256" key="7">
    <source>
        <dbReference type="RuleBase" id="RU004447"/>
    </source>
</evidence>
<dbReference type="InterPro" id="IPR011249">
    <property type="entry name" value="Metalloenz_LuxS/M16"/>
</dbReference>
<feature type="domain" description="Peptidase M16 N-terminal" evidence="8">
    <location>
        <begin position="37"/>
        <end position="171"/>
    </location>
</feature>
<dbReference type="FunFam" id="3.30.830.10:FF:000005">
    <property type="entry name" value="nardilysin isoform X1"/>
    <property type="match status" value="1"/>
</dbReference>
<sequence>MSIVDCINSADSSSPVVQKSANDLREYKVMRLCNRMKVLLISDPETDKSAVCLSVNIGSLSDPKELPGLAHFCEHMLFLGTKSFPTENTYLKYITDHGGHCNAFTSPDKTSYVFDVAPESLRGALDIFSQFFVCPLFTDSATEREVSAVQSEHEKDSSNDTRRLFQLERNLSKGGHDYTKFFSGNRYSLFESSCAKSVNTREKLLQFYSTWYSSNLMSLVILGRESINDLQKLAEDKFSEVIDRNVVQPSWNDTPWPDICLKKMVYVVPLNDIHQMNIMWPIPDYIPDYTAQAPSYVTHLLGHESRGSLLSLFKNAGWANRLACGVSRPAAGICSLILSIDLTLKGLEKTNEIMTNIYQYINMLLSDEPQKWIFDEEQALCQLNFRFKDKEPPYEYVTGLAGNLLLYEMQDVLTGSFLATVYDPDLIRKILSCLTPDNSRVFLVSKTFTDKCVEEEPWYHTKYLVIDIPENTLSVWRNSSTNPELRFPEPNPFIATEFNLVENKYPTNAEIPELLIETDMSRIWYFQDREFNLPKGFITFHIVSPLAFFDPFHTSLCLIYANLFEDHINELTYSSMLAGMTVYVKHTAEGIKLTFLGYSHKLKSFVEEIATQFVNYQPATDRFECIRENMSREFSNFTMKPAYQQSGAYLTSLISDHSWISDDFVRAFKEITYERLINFTMQFHERIFIEGFIYGNITEEDAISYHEMIRGLLVQKMTSKPLLLSHILTSREVIIPEGNPIFVLFANSQIANCIQPNLLNFSPLDSFLYQRYISGQPASAIYYYLQCGEQSTLNDTLLNLFCQIVNEPVFNKLRTEQQLGYIVQAGLRRSNKLQGFRILVQSSYHPNKIDKCIEEFLLTVNKLLEDMSDEEFNVHVQSLLTHLLEKPKGMQDRFGRLWSEIACRHYNFKRNLHEADVLKSLKKNDVIDFFKRHMDPSSCTRRKLTVHVLSNEKHSCDSEYNNHDEKVIVLKDYTELKRCCPLSALARPFMMFTSKCEGNVLRF</sequence>
<feature type="domain" description="Peptidase M16 middle/third" evidence="10">
    <location>
        <begin position="385"/>
        <end position="665"/>
    </location>
</feature>
<dbReference type="Pfam" id="PF22456">
    <property type="entry name" value="PqqF-like_C_4"/>
    <property type="match status" value="1"/>
</dbReference>
<dbReference type="GO" id="GO:0043171">
    <property type="term" value="P:peptide catabolic process"/>
    <property type="evidence" value="ECO:0007669"/>
    <property type="project" value="TreeGrafter"/>
</dbReference>
<evidence type="ECO:0000259" key="10">
    <source>
        <dbReference type="Pfam" id="PF16187"/>
    </source>
</evidence>
<evidence type="ECO:0000256" key="4">
    <source>
        <dbReference type="ARBA" id="ARBA00022801"/>
    </source>
</evidence>
<dbReference type="InterPro" id="IPR007863">
    <property type="entry name" value="Peptidase_M16_C"/>
</dbReference>
<dbReference type="FunCoup" id="A0A3Q0KP53">
    <property type="interactions" value="1903"/>
</dbReference>
<dbReference type="PANTHER" id="PTHR43690:SF18">
    <property type="entry name" value="INSULIN-DEGRADING ENZYME-RELATED"/>
    <property type="match status" value="1"/>
</dbReference>
<accession>A0A3Q0KP53</accession>
<dbReference type="InterPro" id="IPR032632">
    <property type="entry name" value="Peptidase_M16_M"/>
</dbReference>
<evidence type="ECO:0000256" key="3">
    <source>
        <dbReference type="ARBA" id="ARBA00022723"/>
    </source>
</evidence>
<dbReference type="Pfam" id="PF00675">
    <property type="entry name" value="Peptidase_M16"/>
    <property type="match status" value="1"/>
</dbReference>
<dbReference type="Proteomes" id="UP000008854">
    <property type="component" value="Unassembled WGS sequence"/>
</dbReference>
<dbReference type="WBParaSite" id="Smp_146010.1">
    <property type="protein sequence ID" value="Smp_146010.1"/>
    <property type="gene ID" value="Smp_146010"/>
</dbReference>
<keyword evidence="3" id="KW-0479">Metal-binding</keyword>
<dbReference type="FunFam" id="3.30.830.10:FF:000004">
    <property type="entry name" value="Putative insulin-degrading enzyme"/>
    <property type="match status" value="1"/>
</dbReference>
<dbReference type="GO" id="GO:0046872">
    <property type="term" value="F:metal ion binding"/>
    <property type="evidence" value="ECO:0007669"/>
    <property type="project" value="UniProtKB-KW"/>
</dbReference>
<dbReference type="Pfam" id="PF16187">
    <property type="entry name" value="Peptidase_M16_M"/>
    <property type="match status" value="1"/>
</dbReference>
<dbReference type="SUPFAM" id="SSF63411">
    <property type="entry name" value="LuxS/MPP-like metallohydrolase"/>
    <property type="match status" value="4"/>
</dbReference>
<comment type="similarity">
    <text evidence="1 7">Belongs to the peptidase M16 family.</text>
</comment>
<evidence type="ECO:0000313" key="13">
    <source>
        <dbReference type="WBParaSite" id="Smp_146010.1"/>
    </source>
</evidence>
<dbReference type="InterPro" id="IPR011765">
    <property type="entry name" value="Pept_M16_N"/>
</dbReference>
<dbReference type="InterPro" id="IPR050626">
    <property type="entry name" value="Peptidase_M16"/>
</dbReference>